<evidence type="ECO:0000256" key="5">
    <source>
        <dbReference type="ARBA" id="ARBA00023242"/>
    </source>
</evidence>
<dbReference type="PANTHER" id="PTHR33572:SF18">
    <property type="entry name" value="SPORE DEVELOPMENT REGULATOR VOSA"/>
    <property type="match status" value="1"/>
</dbReference>
<dbReference type="EMBL" id="ML977169">
    <property type="protein sequence ID" value="KAF1984185.1"/>
    <property type="molecule type" value="Genomic_DNA"/>
</dbReference>
<proteinExistence type="predicted"/>
<evidence type="ECO:0000256" key="2">
    <source>
        <dbReference type="ARBA" id="ARBA00022969"/>
    </source>
</evidence>
<protein>
    <recommendedName>
        <fullName evidence="7">Velvet domain-containing protein</fullName>
    </recommendedName>
</protein>
<dbReference type="GO" id="GO:0030435">
    <property type="term" value="P:sporulation resulting in formation of a cellular spore"/>
    <property type="evidence" value="ECO:0007669"/>
    <property type="project" value="UniProtKB-KW"/>
</dbReference>
<reference evidence="8" key="1">
    <citation type="journal article" date="2020" name="Stud. Mycol.">
        <title>101 Dothideomycetes genomes: a test case for predicting lifestyles and emergence of pathogens.</title>
        <authorList>
            <person name="Haridas S."/>
            <person name="Albert R."/>
            <person name="Binder M."/>
            <person name="Bloem J."/>
            <person name="Labutti K."/>
            <person name="Salamov A."/>
            <person name="Andreopoulos B."/>
            <person name="Baker S."/>
            <person name="Barry K."/>
            <person name="Bills G."/>
            <person name="Bluhm B."/>
            <person name="Cannon C."/>
            <person name="Castanera R."/>
            <person name="Culley D."/>
            <person name="Daum C."/>
            <person name="Ezra D."/>
            <person name="Gonzalez J."/>
            <person name="Henrissat B."/>
            <person name="Kuo A."/>
            <person name="Liang C."/>
            <person name="Lipzen A."/>
            <person name="Lutzoni F."/>
            <person name="Magnuson J."/>
            <person name="Mondo S."/>
            <person name="Nolan M."/>
            <person name="Ohm R."/>
            <person name="Pangilinan J."/>
            <person name="Park H.-J."/>
            <person name="Ramirez L."/>
            <person name="Alfaro M."/>
            <person name="Sun H."/>
            <person name="Tritt A."/>
            <person name="Yoshinaga Y."/>
            <person name="Zwiers L.-H."/>
            <person name="Turgeon B."/>
            <person name="Goodwin S."/>
            <person name="Spatafora J."/>
            <person name="Crous P."/>
            <person name="Grigoriev I."/>
        </authorList>
    </citation>
    <scope>NUCLEOTIDE SEQUENCE</scope>
    <source>
        <strain evidence="8">CBS 113979</strain>
    </source>
</reference>
<feature type="region of interest" description="Disordered" evidence="6">
    <location>
        <begin position="510"/>
        <end position="591"/>
    </location>
</feature>
<feature type="compositionally biased region" description="Pro residues" evidence="6">
    <location>
        <begin position="474"/>
        <end position="493"/>
    </location>
</feature>
<evidence type="ECO:0000256" key="6">
    <source>
        <dbReference type="SAM" id="MobiDB-lite"/>
    </source>
</evidence>
<dbReference type="InterPro" id="IPR021740">
    <property type="entry name" value="Velvet"/>
</dbReference>
<evidence type="ECO:0000313" key="9">
    <source>
        <dbReference type="Proteomes" id="UP000800041"/>
    </source>
</evidence>
<dbReference type="GO" id="GO:0005634">
    <property type="term" value="C:nucleus"/>
    <property type="evidence" value="ECO:0007669"/>
    <property type="project" value="UniProtKB-SubCell"/>
</dbReference>
<feature type="compositionally biased region" description="Low complexity" evidence="6">
    <location>
        <begin position="392"/>
        <end position="432"/>
    </location>
</feature>
<dbReference type="Gene3D" id="2.60.40.3960">
    <property type="entry name" value="Velvet domain"/>
    <property type="match status" value="1"/>
</dbReference>
<keyword evidence="2" id="KW-0749">Sporulation</keyword>
<evidence type="ECO:0000313" key="8">
    <source>
        <dbReference type="EMBL" id="KAF1984185.1"/>
    </source>
</evidence>
<sequence>MSYIAQWNYPQPAFTTQIRPPPKPAALKRCVKTSPEAHRSPEGSSTTHTQISSDNVRLKMRQQPKEALVAVEGKEKGRKPIDPPPIVQMWVDPACDQAKHWLQSPYLFMCCTLIKGSNNSKAESASAGRFNANELSGTLSSSLHRLKDTNDRDGGYFIFGDVSVKIIGQHQLRFTLYELLKAENGGVGTVQYLFDITTDPFNVVAAKDFRGLEESTYISRAFSDQGVRLKLRKEPRNFAGNKRNYREMDDESERKKDKALVNPFDEEPIFADDPYGQGEYHKRFRLSLGGGTPSTSFPSSRPTPTSMVPSYGTYNPTSNYGSYQQPGSYASGVGFAGSGYSSSIAPTFSNTAPSTAGQLPNVNTSLQYPPYSSSYPVNAGMPTAPLPYSNGSYTAPSQTSSSSTYGSDTVVGSYSSQSSYDRPQPSQSSQQPHTATMPMGHRQQRSMGRPEDMISSGMMRRVPSQHSASSQQQRPPPYPQQHTPQPQPPPPPLQQQHSYTQLPQVDLQGRIDDSHDDLSNPQYQHHPATPQQLPHVQQHHQDLQAHTPVPQYPAMYSAPSVQPYAAASSQGYGSEAEDVNYYGGGPPPPAL</sequence>
<accession>A0A6G1GTD0</accession>
<dbReference type="InterPro" id="IPR038491">
    <property type="entry name" value="Velvet_dom_sf"/>
</dbReference>
<evidence type="ECO:0000259" key="7">
    <source>
        <dbReference type="PROSITE" id="PS51821"/>
    </source>
</evidence>
<dbReference type="Pfam" id="PF11754">
    <property type="entry name" value="Velvet"/>
    <property type="match status" value="2"/>
</dbReference>
<keyword evidence="3" id="KW-0805">Transcription regulation</keyword>
<dbReference type="Proteomes" id="UP000800041">
    <property type="component" value="Unassembled WGS sequence"/>
</dbReference>
<feature type="region of interest" description="Disordered" evidence="6">
    <location>
        <begin position="15"/>
        <end position="56"/>
    </location>
</feature>
<gene>
    <name evidence="8" type="ORF">K402DRAFT_145701</name>
</gene>
<dbReference type="InterPro" id="IPR037525">
    <property type="entry name" value="Velvet_dom"/>
</dbReference>
<dbReference type="AlphaFoldDB" id="A0A6G1GTD0"/>
<keyword evidence="4" id="KW-0804">Transcription</keyword>
<evidence type="ECO:0000256" key="1">
    <source>
        <dbReference type="ARBA" id="ARBA00004123"/>
    </source>
</evidence>
<keyword evidence="5" id="KW-0539">Nucleus</keyword>
<organism evidence="8 9">
    <name type="scientific">Aulographum hederae CBS 113979</name>
    <dbReference type="NCBI Taxonomy" id="1176131"/>
    <lineage>
        <taxon>Eukaryota</taxon>
        <taxon>Fungi</taxon>
        <taxon>Dikarya</taxon>
        <taxon>Ascomycota</taxon>
        <taxon>Pezizomycotina</taxon>
        <taxon>Dothideomycetes</taxon>
        <taxon>Pleosporomycetidae</taxon>
        <taxon>Aulographales</taxon>
        <taxon>Aulographaceae</taxon>
    </lineage>
</organism>
<comment type="subcellular location">
    <subcellularLocation>
        <location evidence="1">Nucleus</location>
    </subcellularLocation>
</comment>
<name>A0A6G1GTD0_9PEZI</name>
<feature type="domain" description="Velvet" evidence="7">
    <location>
        <begin position="48"/>
        <end position="232"/>
    </location>
</feature>
<dbReference type="PROSITE" id="PS51821">
    <property type="entry name" value="VELVET"/>
    <property type="match status" value="1"/>
</dbReference>
<evidence type="ECO:0000256" key="4">
    <source>
        <dbReference type="ARBA" id="ARBA00023163"/>
    </source>
</evidence>
<keyword evidence="9" id="KW-1185">Reference proteome</keyword>
<feature type="region of interest" description="Disordered" evidence="6">
    <location>
        <begin position="392"/>
        <end position="498"/>
    </location>
</feature>
<feature type="compositionally biased region" description="Low complexity" evidence="6">
    <location>
        <begin position="464"/>
        <end position="473"/>
    </location>
</feature>
<dbReference type="PANTHER" id="PTHR33572">
    <property type="entry name" value="SPORE DEVELOPMENT REGULATOR VOSA"/>
    <property type="match status" value="1"/>
</dbReference>
<evidence type="ECO:0000256" key="3">
    <source>
        <dbReference type="ARBA" id="ARBA00023015"/>
    </source>
</evidence>
<feature type="compositionally biased region" description="Polar residues" evidence="6">
    <location>
        <begin position="42"/>
        <end position="55"/>
    </location>
</feature>
<dbReference type="OrthoDB" id="5599552at2759"/>